<gene>
    <name evidence="2" type="ORF">MM171B04652_0005</name>
</gene>
<keyword evidence="1" id="KW-1133">Transmembrane helix</keyword>
<organism evidence="2">
    <name type="scientific">viral metagenome</name>
    <dbReference type="NCBI Taxonomy" id="1070528"/>
    <lineage>
        <taxon>unclassified sequences</taxon>
        <taxon>metagenomes</taxon>
        <taxon>organismal metagenomes</taxon>
    </lineage>
</organism>
<name>A0A6M3X672_9ZZZZ</name>
<proteinExistence type="predicted"/>
<dbReference type="EMBL" id="MT143969">
    <property type="protein sequence ID" value="QJH93350.1"/>
    <property type="molecule type" value="Genomic_DNA"/>
</dbReference>
<evidence type="ECO:0000256" key="1">
    <source>
        <dbReference type="SAM" id="Phobius"/>
    </source>
</evidence>
<reference evidence="2" key="1">
    <citation type="submission" date="2020-03" db="EMBL/GenBank/DDBJ databases">
        <title>The deep terrestrial virosphere.</title>
        <authorList>
            <person name="Holmfeldt K."/>
            <person name="Nilsson E."/>
            <person name="Simone D."/>
            <person name="Lopez-Fernandez M."/>
            <person name="Wu X."/>
            <person name="de Brujin I."/>
            <person name="Lundin D."/>
            <person name="Andersson A."/>
            <person name="Bertilsson S."/>
            <person name="Dopson M."/>
        </authorList>
    </citation>
    <scope>NUCLEOTIDE SEQUENCE</scope>
    <source>
        <strain evidence="2">MM171B04652</strain>
    </source>
</reference>
<keyword evidence="1" id="KW-0472">Membrane</keyword>
<accession>A0A6M3X672</accession>
<protein>
    <submittedName>
        <fullName evidence="2">Uncharacterized protein</fullName>
    </submittedName>
</protein>
<sequence>MTCNKLKCNLGYDEQYYNEPYMTNSEYYTLQETEEDTTSNFIDRMLGPIIGTLAIYYLFIRKK</sequence>
<evidence type="ECO:0000313" key="2">
    <source>
        <dbReference type="EMBL" id="QJH93350.1"/>
    </source>
</evidence>
<feature type="transmembrane region" description="Helical" evidence="1">
    <location>
        <begin position="41"/>
        <end position="60"/>
    </location>
</feature>
<keyword evidence="1" id="KW-0812">Transmembrane</keyword>
<dbReference type="AlphaFoldDB" id="A0A6M3X672"/>